<name>A0A5A7PW13_STRAF</name>
<gene>
    <name evidence="2" type="ORF">STAS_12647</name>
</gene>
<dbReference type="OrthoDB" id="1937106at2759"/>
<evidence type="ECO:0000313" key="2">
    <source>
        <dbReference type="EMBL" id="GER36317.1"/>
    </source>
</evidence>
<proteinExistence type="predicted"/>
<accession>A0A5A7PW13</accession>
<keyword evidence="2" id="KW-0449">Lipoprotein</keyword>
<organism evidence="2 3">
    <name type="scientific">Striga asiatica</name>
    <name type="common">Asiatic witchweed</name>
    <name type="synonym">Buchnera asiatica</name>
    <dbReference type="NCBI Taxonomy" id="4170"/>
    <lineage>
        <taxon>Eukaryota</taxon>
        <taxon>Viridiplantae</taxon>
        <taxon>Streptophyta</taxon>
        <taxon>Embryophyta</taxon>
        <taxon>Tracheophyta</taxon>
        <taxon>Spermatophyta</taxon>
        <taxon>Magnoliopsida</taxon>
        <taxon>eudicotyledons</taxon>
        <taxon>Gunneridae</taxon>
        <taxon>Pentapetalae</taxon>
        <taxon>asterids</taxon>
        <taxon>lamiids</taxon>
        <taxon>Lamiales</taxon>
        <taxon>Orobanchaceae</taxon>
        <taxon>Buchnereae</taxon>
        <taxon>Striga</taxon>
    </lineage>
</organism>
<dbReference type="EMBL" id="BKCP01005139">
    <property type="protein sequence ID" value="GER36317.1"/>
    <property type="molecule type" value="Genomic_DNA"/>
</dbReference>
<feature type="compositionally biased region" description="Basic and acidic residues" evidence="1">
    <location>
        <begin position="9"/>
        <end position="24"/>
    </location>
</feature>
<evidence type="ECO:0000313" key="3">
    <source>
        <dbReference type="Proteomes" id="UP000325081"/>
    </source>
</evidence>
<keyword evidence="3" id="KW-1185">Reference proteome</keyword>
<keyword evidence="2" id="KW-0675">Receptor</keyword>
<reference evidence="3" key="1">
    <citation type="journal article" date="2019" name="Curr. Biol.">
        <title>Genome Sequence of Striga asiatica Provides Insight into the Evolution of Plant Parasitism.</title>
        <authorList>
            <person name="Yoshida S."/>
            <person name="Kim S."/>
            <person name="Wafula E.K."/>
            <person name="Tanskanen J."/>
            <person name="Kim Y.M."/>
            <person name="Honaas L."/>
            <person name="Yang Z."/>
            <person name="Spallek T."/>
            <person name="Conn C.E."/>
            <person name="Ichihashi Y."/>
            <person name="Cheong K."/>
            <person name="Cui S."/>
            <person name="Der J.P."/>
            <person name="Gundlach H."/>
            <person name="Jiao Y."/>
            <person name="Hori C."/>
            <person name="Ishida J.K."/>
            <person name="Kasahara H."/>
            <person name="Kiba T."/>
            <person name="Kim M.S."/>
            <person name="Koo N."/>
            <person name="Laohavisit A."/>
            <person name="Lee Y.H."/>
            <person name="Lumba S."/>
            <person name="McCourt P."/>
            <person name="Mortimer J.C."/>
            <person name="Mutuku J.M."/>
            <person name="Nomura T."/>
            <person name="Sasaki-Sekimoto Y."/>
            <person name="Seto Y."/>
            <person name="Wang Y."/>
            <person name="Wakatake T."/>
            <person name="Sakakibara H."/>
            <person name="Demura T."/>
            <person name="Yamaguchi S."/>
            <person name="Yoneyama K."/>
            <person name="Manabe R.I."/>
            <person name="Nelson D.C."/>
            <person name="Schulman A.H."/>
            <person name="Timko M.P."/>
            <person name="dePamphilis C.W."/>
            <person name="Choi D."/>
            <person name="Shirasu K."/>
        </authorList>
    </citation>
    <scope>NUCLEOTIDE SEQUENCE [LARGE SCALE GENOMIC DNA]</scope>
    <source>
        <strain evidence="3">cv. UVA1</strain>
    </source>
</reference>
<evidence type="ECO:0000256" key="1">
    <source>
        <dbReference type="SAM" id="MobiDB-lite"/>
    </source>
</evidence>
<dbReference type="AlphaFoldDB" id="A0A5A7PW13"/>
<feature type="region of interest" description="Disordered" evidence="1">
    <location>
        <begin position="1"/>
        <end position="42"/>
    </location>
</feature>
<sequence length="161" mass="18073">MSSSAHARNPPDDLKSDPPDRDTFEFTTMHKAPSPLLENAHSGRAEDNLAELKSAMTPGAVSFRDILDRNRPHIDLVSDDEGEDTLDDVIVDRQGPLPDIRFKPSFYETLLLSWRNVVVVKVMGAAFSHSLLYNKLCVMWPFMSGCDMVDLENGYFQISLC</sequence>
<protein>
    <submittedName>
        <fullName evidence="2">Low-density lipoprotein receptor-related protein 12</fullName>
    </submittedName>
</protein>
<comment type="caution">
    <text evidence="2">The sequence shown here is derived from an EMBL/GenBank/DDBJ whole genome shotgun (WGS) entry which is preliminary data.</text>
</comment>
<dbReference type="Proteomes" id="UP000325081">
    <property type="component" value="Unassembled WGS sequence"/>
</dbReference>